<evidence type="ECO:0000256" key="1">
    <source>
        <dbReference type="ARBA" id="ARBA00022450"/>
    </source>
</evidence>
<dbReference type="SUPFAM" id="SSF47336">
    <property type="entry name" value="ACP-like"/>
    <property type="match status" value="1"/>
</dbReference>
<evidence type="ECO:0000256" key="4">
    <source>
        <dbReference type="ARBA" id="ARBA00023315"/>
    </source>
</evidence>
<dbReference type="EMBL" id="JAQOSQ010000013">
    <property type="protein sequence ID" value="MDJ1184239.1"/>
    <property type="molecule type" value="Genomic_DNA"/>
</dbReference>
<name>A0ABT7BYG4_9CYAN</name>
<evidence type="ECO:0000313" key="6">
    <source>
        <dbReference type="EMBL" id="MDJ1184239.1"/>
    </source>
</evidence>
<dbReference type="InterPro" id="IPR009081">
    <property type="entry name" value="PP-bd_ACP"/>
</dbReference>
<keyword evidence="3" id="KW-0808">Transferase</keyword>
<comment type="caution">
    <text evidence="6">The sequence shown here is derived from an EMBL/GenBank/DDBJ whole genome shotgun (WGS) entry which is preliminary data.</text>
</comment>
<dbReference type="InterPro" id="IPR013747">
    <property type="entry name" value="ACP_syn_III_C"/>
</dbReference>
<keyword evidence="2" id="KW-0597">Phosphoprotein</keyword>
<dbReference type="SMART" id="SM00823">
    <property type="entry name" value="PKS_PP"/>
    <property type="match status" value="1"/>
</dbReference>
<evidence type="ECO:0000259" key="5">
    <source>
        <dbReference type="SMART" id="SM00823"/>
    </source>
</evidence>
<keyword evidence="1" id="KW-0596">Phosphopantetheine</keyword>
<evidence type="ECO:0000256" key="3">
    <source>
        <dbReference type="ARBA" id="ARBA00022679"/>
    </source>
</evidence>
<dbReference type="Pfam" id="PF08541">
    <property type="entry name" value="ACP_syn_III_C"/>
    <property type="match status" value="1"/>
</dbReference>
<dbReference type="Proteomes" id="UP001232992">
    <property type="component" value="Unassembled WGS sequence"/>
</dbReference>
<keyword evidence="7" id="KW-1185">Reference proteome</keyword>
<dbReference type="Pfam" id="PF00550">
    <property type="entry name" value="PP-binding"/>
    <property type="match status" value="1"/>
</dbReference>
<dbReference type="Pfam" id="PF08545">
    <property type="entry name" value="ACP_syn_III"/>
    <property type="match status" value="1"/>
</dbReference>
<organism evidence="6 7">
    <name type="scientific">Roseofilum casamattae BLCC-M143</name>
    <dbReference type="NCBI Taxonomy" id="3022442"/>
    <lineage>
        <taxon>Bacteria</taxon>
        <taxon>Bacillati</taxon>
        <taxon>Cyanobacteriota</taxon>
        <taxon>Cyanophyceae</taxon>
        <taxon>Desertifilales</taxon>
        <taxon>Desertifilaceae</taxon>
        <taxon>Roseofilum</taxon>
        <taxon>Roseofilum casamattae</taxon>
    </lineage>
</organism>
<dbReference type="PANTHER" id="PTHR34069">
    <property type="entry name" value="3-OXOACYL-[ACYL-CARRIER-PROTEIN] SYNTHASE 3"/>
    <property type="match status" value="1"/>
</dbReference>
<protein>
    <submittedName>
        <fullName evidence="6">3-oxoacyl-[acyl-carrier-protein] synthase III C-terminal domain-containing protein</fullName>
    </submittedName>
</protein>
<keyword evidence="4" id="KW-0012">Acyltransferase</keyword>
<feature type="domain" description="Polyketide synthase-like phosphopantetheine-binding" evidence="5">
    <location>
        <begin position="400"/>
        <end position="470"/>
    </location>
</feature>
<evidence type="ECO:0000256" key="2">
    <source>
        <dbReference type="ARBA" id="ARBA00022553"/>
    </source>
</evidence>
<gene>
    <name evidence="6" type="ORF">PMH09_13720</name>
</gene>
<sequence length="492" mass="53512">MNASIGIRSLTLAFPNTIRTNDYWRERCPHLLPKARKRQRNVATMEDADLWSQAVAPYLADPFRGAKERRILQPEESGLALESRAAKEAIALAGLTPEAVDLALVTALFPDRPGPGHAAYLAREIGLHCPAWNIESTCSSVLVALETARTFIASGRYEHILIVVSHFGSNATDNSDSFSWSLGDGAGALIVSLVPEEEGILSVAIAPATETCNAYRYELADNSKGQPHILARTGDNAISLAETAVDAARSCCQKAAEMAGVSLTDIDFFAFNTPTAWYADVCIRALGIDRDRALNLYPRYSNIGPVFPLANLERAARVGKLNPGDLVLIYANGAAATSAAVIIRWGETVLGEPPAPPLNISATEESIASCVPQEEQISPKLPSYRDILTALPPERPTLVATYLLGWLAVYLQCSPEELSADLSFGGLVDSLVAIELKRRLEEDFRIPIPLQQFLGENNSDRLAAYLCDRLLVKELKNTLTVQTDRPREIVHL</sequence>
<dbReference type="Gene3D" id="1.10.1200.10">
    <property type="entry name" value="ACP-like"/>
    <property type="match status" value="1"/>
</dbReference>
<evidence type="ECO:0000313" key="7">
    <source>
        <dbReference type="Proteomes" id="UP001232992"/>
    </source>
</evidence>
<dbReference type="InterPro" id="IPR013751">
    <property type="entry name" value="ACP_syn_III_N"/>
</dbReference>
<proteinExistence type="predicted"/>
<dbReference type="RefSeq" id="WP_283758893.1">
    <property type="nucleotide sequence ID" value="NZ_JAQOSQ010000013.1"/>
</dbReference>
<reference evidence="6 7" key="1">
    <citation type="submission" date="2023-01" db="EMBL/GenBank/DDBJ databases">
        <title>Novel diversity within Roseofilum (Cyanobacteria; Desertifilaceae) from marine benthic mats with descriptions of four novel species.</title>
        <authorList>
            <person name="Wang Y."/>
            <person name="Berthold D.E."/>
            <person name="Hu J."/>
            <person name="Lefler F.W."/>
            <person name="Laughinghouse H.D. IV."/>
        </authorList>
    </citation>
    <scope>NUCLEOTIDE SEQUENCE [LARGE SCALE GENOMIC DNA]</scope>
    <source>
        <strain evidence="6 7">BLCC-M143</strain>
    </source>
</reference>
<accession>A0ABT7BYG4</accession>
<dbReference type="PANTHER" id="PTHR34069:SF3">
    <property type="entry name" value="ACYL-COA:ACYL-COA ALKYLTRANSFERASE"/>
    <property type="match status" value="1"/>
</dbReference>
<dbReference type="InterPro" id="IPR036736">
    <property type="entry name" value="ACP-like_sf"/>
</dbReference>
<dbReference type="InterPro" id="IPR020806">
    <property type="entry name" value="PKS_PP-bd"/>
</dbReference>
<dbReference type="Gene3D" id="3.40.47.10">
    <property type="match status" value="1"/>
</dbReference>
<dbReference type="SUPFAM" id="SSF53901">
    <property type="entry name" value="Thiolase-like"/>
    <property type="match status" value="1"/>
</dbReference>
<dbReference type="InterPro" id="IPR016039">
    <property type="entry name" value="Thiolase-like"/>
</dbReference>